<dbReference type="PROSITE" id="PS51192">
    <property type="entry name" value="HELICASE_ATP_BIND_1"/>
    <property type="match status" value="1"/>
</dbReference>
<organism evidence="7 8">
    <name type="scientific">Flavobacterium alkalisoli</name>
    <dbReference type="NCBI Taxonomy" id="2602769"/>
    <lineage>
        <taxon>Bacteria</taxon>
        <taxon>Pseudomonadati</taxon>
        <taxon>Bacteroidota</taxon>
        <taxon>Flavobacteriia</taxon>
        <taxon>Flavobacteriales</taxon>
        <taxon>Flavobacteriaceae</taxon>
        <taxon>Flavobacterium</taxon>
    </lineage>
</organism>
<dbReference type="RefSeq" id="WP_147584154.1">
    <property type="nucleotide sequence ID" value="NZ_CP042831.1"/>
</dbReference>
<dbReference type="OrthoDB" id="9814088at2"/>
<dbReference type="GO" id="GO:0016787">
    <property type="term" value="F:hydrolase activity"/>
    <property type="evidence" value="ECO:0007669"/>
    <property type="project" value="UniProtKB-KW"/>
</dbReference>
<dbReference type="InterPro" id="IPR014001">
    <property type="entry name" value="Helicase_ATP-bd"/>
</dbReference>
<dbReference type="PANTHER" id="PTHR45766:SF6">
    <property type="entry name" value="SWI_SNF-RELATED MATRIX-ASSOCIATED ACTIN-DEPENDENT REGULATOR OF CHROMATIN SUBFAMILY A-LIKE PROTEIN 1"/>
    <property type="match status" value="1"/>
</dbReference>
<protein>
    <submittedName>
        <fullName evidence="7">DEAD/DEAH box helicase</fullName>
    </submittedName>
</protein>
<proteinExistence type="predicted"/>
<dbReference type="CDD" id="cd18793">
    <property type="entry name" value="SF2_C_SNF"/>
    <property type="match status" value="1"/>
</dbReference>
<dbReference type="SUPFAM" id="SSF52540">
    <property type="entry name" value="P-loop containing nucleoside triphosphate hydrolases"/>
    <property type="match status" value="1"/>
</dbReference>
<dbReference type="InterPro" id="IPR057342">
    <property type="entry name" value="DEXDc_RapA"/>
</dbReference>
<dbReference type="SMART" id="SM00490">
    <property type="entry name" value="HELICc"/>
    <property type="match status" value="1"/>
</dbReference>
<dbReference type="PROSITE" id="PS51194">
    <property type="entry name" value="HELICASE_CTER"/>
    <property type="match status" value="1"/>
</dbReference>
<feature type="domain" description="Helicase ATP-binding" evidence="5">
    <location>
        <begin position="236"/>
        <end position="399"/>
    </location>
</feature>
<evidence type="ECO:0000259" key="6">
    <source>
        <dbReference type="PROSITE" id="PS51194"/>
    </source>
</evidence>
<evidence type="ECO:0000313" key="7">
    <source>
        <dbReference type="EMBL" id="QEE50701.1"/>
    </source>
</evidence>
<evidence type="ECO:0000313" key="8">
    <source>
        <dbReference type="Proteomes" id="UP000321222"/>
    </source>
</evidence>
<dbReference type="InterPro" id="IPR001650">
    <property type="entry name" value="Helicase_C-like"/>
</dbReference>
<accession>A0A5B9FWV8</accession>
<sequence>MKLINNQNVLLIDELKALLTSESNISISCDYFTTYALFEILDDFKQVNTIRILLNYNTNTEEDFKFLYNAEEYKLNLLLDRKYRINQVISLIEDKIEIRKGSLANQRVLIVENGGDSTSFNLTPLNFDSVSLGRVTAKSPIFITSFPDEQNQFLNIFNNSWDNSRANLNNMVISMLKRGAASFSAEAIYKYSIREIFQYSTINERADEKLERTGFKNTKIWSMLYNFQKDAVIGAIEKLETYGGCIIADSVGLGKTFEALAVMSYYLLRNDKRVLVLAPKKLRENWTIYTQINDRRNILAEDRLNFDVLNHTDLTRERGKSGDIDLEMIHWGNYDLVVIDESHNFRNNPNKREGMTRYKKLMNDVIKANIKTKVLMLSATPVNNKMNDLKNQVSFITEGNDRAFAQYGIDSIAQVMRDAQRKFTNWYKNGDPNNLEVNSLMESLDGTYFRILDMLTIARSRKHIEKYYDMADIGNFPNRLTPLTITPEIDTKGQFSNIGQIYDEISTLTLASYTPLAYVRADKRDEYETKYDIETRTGGVFKQVDREQSLIYLMRVNLLKRLESSIHSFKLTVEKLIAIIDENLRLIENHKSGAYDLDFGINDIEIDDTELEDLLVGGKTKVLIQDLDNIQWKQDLKLDKSILVKLLGSIKLIDVKRDAKLLELKNRIEEKLNNPINPDNKKIIVFTAFADTADYLYNELHNWLKNKHKLNSALVTGSGTNKTNMPKCKTDLNSILTNFSPLSKKRDEIYPHEKNEIDILFCTDCISEGQNLQDCDYLVNYDIHWNPVRIIQRFGRIDRIGSKNEKIQLVNFFPSMELDSFIDLVARVQGRMVMLDVSATGEDNIISQSGREMQDLDYRRRQLKQLQNQVIDLEDVQGTISITDLTFNDFKIDLEKSTDEELLELRDIPKASYAVVKSNLEDIKQGVIFCLKDIGEEHTGKLRNNILHPFYLIYISLDGSEIIKAAQTKLALDYFRKLCMGNDGVLSSLITEFEKETKHNKKMKTYTKLLKKCIEEIVGIQEEVGLDSLATPGGTTLLQETFSEQDRLELISYLVIK</sequence>
<keyword evidence="3 7" id="KW-0347">Helicase</keyword>
<dbReference type="InterPro" id="IPR000330">
    <property type="entry name" value="SNF2_N"/>
</dbReference>
<dbReference type="InterPro" id="IPR049730">
    <property type="entry name" value="SNF2/RAD54-like_C"/>
</dbReference>
<dbReference type="CDD" id="cd18011">
    <property type="entry name" value="DEXDc_RapA"/>
    <property type="match status" value="1"/>
</dbReference>
<evidence type="ECO:0000256" key="2">
    <source>
        <dbReference type="ARBA" id="ARBA00022801"/>
    </source>
</evidence>
<evidence type="ECO:0000256" key="3">
    <source>
        <dbReference type="ARBA" id="ARBA00022806"/>
    </source>
</evidence>
<dbReference type="Pfam" id="PF00176">
    <property type="entry name" value="SNF2-rel_dom"/>
    <property type="match status" value="1"/>
</dbReference>
<evidence type="ECO:0000256" key="1">
    <source>
        <dbReference type="ARBA" id="ARBA00022741"/>
    </source>
</evidence>
<dbReference type="KEGG" id="fak:FUA48_14275"/>
<dbReference type="SMART" id="SM00487">
    <property type="entry name" value="DEXDc"/>
    <property type="match status" value="1"/>
</dbReference>
<gene>
    <name evidence="7" type="ORF">FUA48_14275</name>
</gene>
<evidence type="ECO:0000259" key="5">
    <source>
        <dbReference type="PROSITE" id="PS51192"/>
    </source>
</evidence>
<dbReference type="AlphaFoldDB" id="A0A5B9FWV8"/>
<name>A0A5B9FWV8_9FLAO</name>
<dbReference type="Gene3D" id="3.40.50.10810">
    <property type="entry name" value="Tandem AAA-ATPase domain"/>
    <property type="match status" value="1"/>
</dbReference>
<dbReference type="GO" id="GO:0004386">
    <property type="term" value="F:helicase activity"/>
    <property type="evidence" value="ECO:0007669"/>
    <property type="project" value="UniProtKB-KW"/>
</dbReference>
<dbReference type="EMBL" id="CP042831">
    <property type="protein sequence ID" value="QEE50701.1"/>
    <property type="molecule type" value="Genomic_DNA"/>
</dbReference>
<dbReference type="Proteomes" id="UP000321222">
    <property type="component" value="Chromosome"/>
</dbReference>
<keyword evidence="1" id="KW-0547">Nucleotide-binding</keyword>
<dbReference type="Pfam" id="PF00271">
    <property type="entry name" value="Helicase_C"/>
    <property type="match status" value="1"/>
</dbReference>
<reference evidence="7 8" key="1">
    <citation type="submission" date="2019-08" db="EMBL/GenBank/DDBJ databases">
        <title>Flavobacterium alkalisoli sp. nov., isolated from rhizosphere soil of Suaeda salsa.</title>
        <authorList>
            <person name="Sun J.-Q."/>
            <person name="Xu L."/>
        </authorList>
    </citation>
    <scope>NUCLEOTIDE SEQUENCE [LARGE SCALE GENOMIC DNA]</scope>
    <source>
        <strain evidence="7 8">XS-5</strain>
    </source>
</reference>
<dbReference type="GO" id="GO:0006281">
    <property type="term" value="P:DNA repair"/>
    <property type="evidence" value="ECO:0007669"/>
    <property type="project" value="TreeGrafter"/>
</dbReference>
<dbReference type="PANTHER" id="PTHR45766">
    <property type="entry name" value="DNA ANNEALING HELICASE AND ENDONUCLEASE ZRANB3 FAMILY MEMBER"/>
    <property type="match status" value="1"/>
</dbReference>
<keyword evidence="8" id="KW-1185">Reference proteome</keyword>
<keyword evidence="4" id="KW-0067">ATP-binding</keyword>
<dbReference type="InterPro" id="IPR027417">
    <property type="entry name" value="P-loop_NTPase"/>
</dbReference>
<evidence type="ECO:0000256" key="4">
    <source>
        <dbReference type="ARBA" id="ARBA00022840"/>
    </source>
</evidence>
<dbReference type="InterPro" id="IPR038718">
    <property type="entry name" value="SNF2-like_sf"/>
</dbReference>
<keyword evidence="2" id="KW-0378">Hydrolase</keyword>
<dbReference type="Gene3D" id="3.40.50.300">
    <property type="entry name" value="P-loop containing nucleotide triphosphate hydrolases"/>
    <property type="match status" value="1"/>
</dbReference>
<feature type="domain" description="Helicase C-terminal" evidence="6">
    <location>
        <begin position="660"/>
        <end position="874"/>
    </location>
</feature>
<dbReference type="GO" id="GO:0031297">
    <property type="term" value="P:replication fork processing"/>
    <property type="evidence" value="ECO:0007669"/>
    <property type="project" value="TreeGrafter"/>
</dbReference>
<dbReference type="GO" id="GO:0005524">
    <property type="term" value="F:ATP binding"/>
    <property type="evidence" value="ECO:0007669"/>
    <property type="project" value="UniProtKB-KW"/>
</dbReference>